<dbReference type="Proteomes" id="UP001139308">
    <property type="component" value="Unassembled WGS sequence"/>
</dbReference>
<organism evidence="1 2">
    <name type="scientific">Paraburkholderia tagetis</name>
    <dbReference type="NCBI Taxonomy" id="2913261"/>
    <lineage>
        <taxon>Bacteria</taxon>
        <taxon>Pseudomonadati</taxon>
        <taxon>Pseudomonadota</taxon>
        <taxon>Betaproteobacteria</taxon>
        <taxon>Burkholderiales</taxon>
        <taxon>Burkholderiaceae</taxon>
        <taxon>Paraburkholderia</taxon>
    </lineage>
</organism>
<name>A0A9X1UKV7_9BURK</name>
<dbReference type="RefSeq" id="WP_238465975.1">
    <property type="nucleotide sequence ID" value="NZ_JAKLJA010000021.1"/>
</dbReference>
<keyword evidence="2" id="KW-1185">Reference proteome</keyword>
<protein>
    <submittedName>
        <fullName evidence="1">Uncharacterized protein</fullName>
    </submittedName>
</protein>
<dbReference type="AlphaFoldDB" id="A0A9X1UKV7"/>
<reference evidence="1" key="1">
    <citation type="submission" date="2022-01" db="EMBL/GenBank/DDBJ databases">
        <title>Genome sequence and assembly of Parabukholderia sp. RG36.</title>
        <authorList>
            <person name="Chhetri G."/>
        </authorList>
    </citation>
    <scope>NUCLEOTIDE SEQUENCE</scope>
    <source>
        <strain evidence="1">RG36</strain>
    </source>
</reference>
<evidence type="ECO:0000313" key="1">
    <source>
        <dbReference type="EMBL" id="MCG5076136.1"/>
    </source>
</evidence>
<gene>
    <name evidence="1" type="ORF">L5014_22630</name>
</gene>
<evidence type="ECO:0000313" key="2">
    <source>
        <dbReference type="Proteomes" id="UP001139308"/>
    </source>
</evidence>
<dbReference type="EMBL" id="JAKLJA010000021">
    <property type="protein sequence ID" value="MCG5076136.1"/>
    <property type="molecule type" value="Genomic_DNA"/>
</dbReference>
<comment type="caution">
    <text evidence="1">The sequence shown here is derived from an EMBL/GenBank/DDBJ whole genome shotgun (WGS) entry which is preliminary data.</text>
</comment>
<proteinExistence type="predicted"/>
<accession>A0A9X1UKV7</accession>
<sequence>MNFWSLLSHAAWALAILLFAWILVDAVRVSRAYDDDFLMSSTEGSE</sequence>